<dbReference type="AlphaFoldDB" id="A0A4P9XHD4"/>
<name>A0A4P9XHD4_9FUNG</name>
<evidence type="ECO:0000256" key="1">
    <source>
        <dbReference type="ARBA" id="ARBA00006460"/>
    </source>
</evidence>
<dbReference type="Gene3D" id="1.10.150.390">
    <property type="match status" value="1"/>
</dbReference>
<comment type="similarity">
    <text evidence="1">Belongs to the RNA polymerase beta' chain family.</text>
</comment>
<feature type="domain" description="RNA polymerase Rpb1" evidence="9">
    <location>
        <begin position="10"/>
        <end position="59"/>
    </location>
</feature>
<evidence type="ECO:0000256" key="8">
    <source>
        <dbReference type="ARBA" id="ARBA00074527"/>
    </source>
</evidence>
<evidence type="ECO:0000256" key="3">
    <source>
        <dbReference type="ARBA" id="ARBA00022478"/>
    </source>
</evidence>
<keyword evidence="5" id="KW-0548">Nucleotidyltransferase</keyword>
<keyword evidence="6" id="KW-0804">Transcription</keyword>
<dbReference type="SUPFAM" id="SSF64484">
    <property type="entry name" value="beta and beta-prime subunits of DNA dependent RNA-polymerase"/>
    <property type="match status" value="1"/>
</dbReference>
<dbReference type="Proteomes" id="UP000271241">
    <property type="component" value="Unassembled WGS sequence"/>
</dbReference>
<dbReference type="GO" id="GO:0003677">
    <property type="term" value="F:DNA binding"/>
    <property type="evidence" value="ECO:0007669"/>
    <property type="project" value="InterPro"/>
</dbReference>
<dbReference type="FunFam" id="1.10.150.390:FF:000005">
    <property type="entry name" value="DNA-directed RNA polymerase subunit"/>
    <property type="match status" value="1"/>
</dbReference>
<accession>A0A4P9XHD4</accession>
<dbReference type="GO" id="GO:0006351">
    <property type="term" value="P:DNA-templated transcription"/>
    <property type="evidence" value="ECO:0007669"/>
    <property type="project" value="InterPro"/>
</dbReference>
<keyword evidence="4" id="KW-0808">Transferase</keyword>
<dbReference type="EMBL" id="KZ993541">
    <property type="protein sequence ID" value="RKP04671.1"/>
    <property type="molecule type" value="Genomic_DNA"/>
</dbReference>
<dbReference type="Pfam" id="PF04998">
    <property type="entry name" value="RNA_pol_Rpb1_5"/>
    <property type="match status" value="1"/>
</dbReference>
<keyword evidence="11" id="KW-1185">Reference proteome</keyword>
<evidence type="ECO:0000259" key="9">
    <source>
        <dbReference type="Pfam" id="PF04998"/>
    </source>
</evidence>
<organism evidence="10 11">
    <name type="scientific">Thamnocephalis sphaerospora</name>
    <dbReference type="NCBI Taxonomy" id="78915"/>
    <lineage>
        <taxon>Eukaryota</taxon>
        <taxon>Fungi</taxon>
        <taxon>Fungi incertae sedis</taxon>
        <taxon>Zoopagomycota</taxon>
        <taxon>Zoopagomycotina</taxon>
        <taxon>Zoopagomycetes</taxon>
        <taxon>Zoopagales</taxon>
        <taxon>Sigmoideomycetaceae</taxon>
        <taxon>Thamnocephalis</taxon>
    </lineage>
</organism>
<evidence type="ECO:0000256" key="6">
    <source>
        <dbReference type="ARBA" id="ARBA00023163"/>
    </source>
</evidence>
<dbReference type="InterPro" id="IPR045867">
    <property type="entry name" value="DNA-dir_RpoC_beta_prime"/>
</dbReference>
<dbReference type="EC" id="2.7.7.6" evidence="2"/>
<dbReference type="STRING" id="78915.A0A4P9XHD4"/>
<dbReference type="OrthoDB" id="270392at2759"/>
<dbReference type="GO" id="GO:0005736">
    <property type="term" value="C:RNA polymerase I complex"/>
    <property type="evidence" value="ECO:0007669"/>
    <property type="project" value="TreeGrafter"/>
</dbReference>
<evidence type="ECO:0000256" key="2">
    <source>
        <dbReference type="ARBA" id="ARBA00012418"/>
    </source>
</evidence>
<dbReference type="PANTHER" id="PTHR19376:SF11">
    <property type="entry name" value="DNA-DIRECTED RNA POLYMERASE I SUBUNIT RPA1"/>
    <property type="match status" value="1"/>
</dbReference>
<evidence type="ECO:0000256" key="5">
    <source>
        <dbReference type="ARBA" id="ARBA00022695"/>
    </source>
</evidence>
<gene>
    <name evidence="10" type="ORF">THASP1DRAFT_20877</name>
</gene>
<evidence type="ECO:0000256" key="4">
    <source>
        <dbReference type="ARBA" id="ARBA00022679"/>
    </source>
</evidence>
<sequence>MACSSSSSGASYEAIIREVAGVFNVYGIGVDLRHLSLIADYMTFEGGYKAFNRMGIDTNVSPFLKMSYEMTCKFLTQATLYADHDTLQSPAARIVVGRVAEGGTGSFELYQPLVTGSS</sequence>
<reference evidence="11" key="1">
    <citation type="journal article" date="2018" name="Nat. Microbiol.">
        <title>Leveraging single-cell genomics to expand the fungal tree of life.</title>
        <authorList>
            <person name="Ahrendt S.R."/>
            <person name="Quandt C.A."/>
            <person name="Ciobanu D."/>
            <person name="Clum A."/>
            <person name="Salamov A."/>
            <person name="Andreopoulos B."/>
            <person name="Cheng J.F."/>
            <person name="Woyke T."/>
            <person name="Pelin A."/>
            <person name="Henrissat B."/>
            <person name="Reynolds N.K."/>
            <person name="Benny G.L."/>
            <person name="Smith M.E."/>
            <person name="James T.Y."/>
            <person name="Grigoriev I.V."/>
        </authorList>
    </citation>
    <scope>NUCLEOTIDE SEQUENCE [LARGE SCALE GENOMIC DNA]</scope>
    <source>
        <strain evidence="11">RSA 1356</strain>
    </source>
</reference>
<protein>
    <recommendedName>
        <fullName evidence="7">DNA-directed RNA polymerase I subunit RPA1</fullName>
        <ecNumber evidence="2">2.7.7.6</ecNumber>
    </recommendedName>
    <alternativeName>
        <fullName evidence="8">DNA-directed RNA polymerase I subunit rpa1</fullName>
    </alternativeName>
</protein>
<keyword evidence="3" id="KW-0240">DNA-directed RNA polymerase</keyword>
<dbReference type="InterPro" id="IPR007081">
    <property type="entry name" value="RNA_pol_Rpb1_5"/>
</dbReference>
<dbReference type="GO" id="GO:0003899">
    <property type="term" value="F:DNA-directed RNA polymerase activity"/>
    <property type="evidence" value="ECO:0007669"/>
    <property type="project" value="UniProtKB-EC"/>
</dbReference>
<dbReference type="PANTHER" id="PTHR19376">
    <property type="entry name" value="DNA-DIRECTED RNA POLYMERASE"/>
    <property type="match status" value="1"/>
</dbReference>
<evidence type="ECO:0000313" key="10">
    <source>
        <dbReference type="EMBL" id="RKP04671.1"/>
    </source>
</evidence>
<evidence type="ECO:0000313" key="11">
    <source>
        <dbReference type="Proteomes" id="UP000271241"/>
    </source>
</evidence>
<evidence type="ECO:0000256" key="7">
    <source>
        <dbReference type="ARBA" id="ARBA00074245"/>
    </source>
</evidence>
<proteinExistence type="inferred from homology"/>